<accession>A0ACA9KCY1</accession>
<comment type="caution">
    <text evidence="1">The sequence shown here is derived from an EMBL/GenBank/DDBJ whole genome shotgun (WGS) entry which is preliminary data.</text>
</comment>
<organism evidence="1 2">
    <name type="scientific">Racocetra persica</name>
    <dbReference type="NCBI Taxonomy" id="160502"/>
    <lineage>
        <taxon>Eukaryota</taxon>
        <taxon>Fungi</taxon>
        <taxon>Fungi incertae sedis</taxon>
        <taxon>Mucoromycota</taxon>
        <taxon>Glomeromycotina</taxon>
        <taxon>Glomeromycetes</taxon>
        <taxon>Diversisporales</taxon>
        <taxon>Gigasporaceae</taxon>
        <taxon>Racocetra</taxon>
    </lineage>
</organism>
<feature type="non-terminal residue" evidence="1">
    <location>
        <position position="1"/>
    </location>
</feature>
<sequence>CKEDPYVWEDRAMEVLIELFAVATQDIIKYFIDKNVMGTLMKILKDALDLKSNTFIGGKRLIYAENFLNINGYEIFFNLLILPPFDGLYSEAKDALLEMVEDLAFTGADEIKPVISNRTPYQHNDFHLPNEIKDDGMLPD</sequence>
<dbReference type="Proteomes" id="UP000789920">
    <property type="component" value="Unassembled WGS sequence"/>
</dbReference>
<name>A0ACA9KCY1_9GLOM</name>
<proteinExistence type="predicted"/>
<evidence type="ECO:0000313" key="1">
    <source>
        <dbReference type="EMBL" id="CAG8465070.1"/>
    </source>
</evidence>
<gene>
    <name evidence="1" type="ORF">RPERSI_LOCUS324</name>
</gene>
<protein>
    <submittedName>
        <fullName evidence="1">34812_t:CDS:1</fullName>
    </submittedName>
</protein>
<keyword evidence="2" id="KW-1185">Reference proteome</keyword>
<reference evidence="1" key="1">
    <citation type="submission" date="2021-06" db="EMBL/GenBank/DDBJ databases">
        <authorList>
            <person name="Kallberg Y."/>
            <person name="Tangrot J."/>
            <person name="Rosling A."/>
        </authorList>
    </citation>
    <scope>NUCLEOTIDE SEQUENCE</scope>
    <source>
        <strain evidence="1">MA461A</strain>
    </source>
</reference>
<evidence type="ECO:0000313" key="2">
    <source>
        <dbReference type="Proteomes" id="UP000789920"/>
    </source>
</evidence>
<dbReference type="EMBL" id="CAJVQC010000239">
    <property type="protein sequence ID" value="CAG8465070.1"/>
    <property type="molecule type" value="Genomic_DNA"/>
</dbReference>